<evidence type="ECO:0000313" key="1">
    <source>
        <dbReference type="EMBL" id="CDL93883.1"/>
    </source>
</evidence>
<dbReference type="AlphaFoldDB" id="W6N992"/>
<accession>W6N992</accession>
<dbReference type="EMBL" id="CAVP010053204">
    <property type="protein sequence ID" value="CDL93883.1"/>
    <property type="molecule type" value="Genomic_DNA"/>
</dbReference>
<reference evidence="1" key="1">
    <citation type="submission" date="2013-03" db="EMBL/GenBank/DDBJ databases">
        <authorList>
            <person name="Aslett M."/>
        </authorList>
    </citation>
    <scope>NUCLEOTIDE SEQUENCE [LARGE SCALE GENOMIC DNA]</scope>
    <source>
        <strain evidence="1">ISE/inbred ISE</strain>
    </source>
</reference>
<protein>
    <submittedName>
        <fullName evidence="1">Uncharacterized protein</fullName>
    </submittedName>
</protein>
<proteinExistence type="predicted"/>
<name>W6N992_HAECO</name>
<gene>
    <name evidence="1" type="ORF">HCOI_00344200</name>
</gene>
<organism evidence="1">
    <name type="scientific">Haemonchus contortus</name>
    <name type="common">Barber pole worm</name>
    <dbReference type="NCBI Taxonomy" id="6289"/>
    <lineage>
        <taxon>Eukaryota</taxon>
        <taxon>Metazoa</taxon>
        <taxon>Ecdysozoa</taxon>
        <taxon>Nematoda</taxon>
        <taxon>Chromadorea</taxon>
        <taxon>Rhabditida</taxon>
        <taxon>Rhabditina</taxon>
        <taxon>Rhabditomorpha</taxon>
        <taxon>Strongyloidea</taxon>
        <taxon>Trichostrongylidae</taxon>
        <taxon>Haemonchus</taxon>
    </lineage>
</organism>
<reference evidence="1" key="2">
    <citation type="submission" date="2013-05" db="EMBL/GenBank/DDBJ databases">
        <title>The genome and transcriptome of Haemonchus contortus: a key model parasite for drug and vaccine discovery.</title>
        <authorList>
            <person name="Laing R."/>
            <person name="Kikuchi T."/>
            <person name="Martinelli A."/>
            <person name="Tsai I.J."/>
            <person name="Beech R.N."/>
            <person name="Redman E."/>
            <person name="Holroyd N."/>
            <person name="Bartley D.J."/>
            <person name="Beasley H."/>
            <person name="Britton C."/>
            <person name="Curran D."/>
            <person name="Devaney E."/>
            <person name="Gilabert A."/>
            <person name="Jackson F."/>
            <person name="Hunt M."/>
            <person name="Johnston S."/>
            <person name="Kryukov I."/>
            <person name="Li K."/>
            <person name="Morrison A.A."/>
            <person name="Reid A.J."/>
            <person name="Sargison N."/>
            <person name="Saunders G."/>
            <person name="Wasmuth J.D."/>
            <person name="Wolstenholme A."/>
            <person name="Berriman M."/>
            <person name="Gilleard J.S."/>
            <person name="Cotton J.A."/>
        </authorList>
    </citation>
    <scope>NUCLEOTIDE SEQUENCE [LARGE SCALE GENOMIC DNA]</scope>
    <source>
        <strain evidence="1">ISE/inbred ISE</strain>
    </source>
</reference>
<comment type="caution">
    <text evidence="1">The sequence shown here is derived from an EMBL/GenBank/DDBJ whole genome shotgun (WGS) entry which is preliminary data.</text>
</comment>
<sequence length="372" mass="42738">MTKPCNYYSHEMNYFLIFLSLVTLTISVESAKFKFYVWRDTQKCAAGTSSRRSSLRIRRVYSVFFDKRTRQILKIKRYRHHPHDAIVSLVNEEYNGDMTNVGLGIYLGFARSEELRSNESPTTNHRLEKDITDDRIPLVKPGTGTDFSEMYHDAPVLLKIHFMEVKNTGGEETYALFVANSCSESKKWIANEESQDEFLLNIYVAGYSNSFSGECKIHVFHLEGHPEVSCRRFNQIVCTSNSQSLHEYNGDMTNVGLGIYLGITRSKEFRSNESPASNHKLEKDISDDRIPLVRPGTGTDFSEMYHDAPVLLKIHFVEVKKTGGEQTHSLFVANSCSESKKWIANEGYYRLDTTNGEFIPIYYDPGQTDFYY</sequence>